<dbReference type="NCBIfam" id="NF038214">
    <property type="entry name" value="IS21_help_AAA"/>
    <property type="match status" value="1"/>
</dbReference>
<gene>
    <name evidence="5" type="ORF">E1091_14840</name>
</gene>
<dbReference type="InterPro" id="IPR027417">
    <property type="entry name" value="P-loop_NTPase"/>
</dbReference>
<dbReference type="GO" id="GO:0005524">
    <property type="term" value="F:ATP binding"/>
    <property type="evidence" value="ECO:0007669"/>
    <property type="project" value="UniProtKB-KW"/>
</dbReference>
<dbReference type="InterPro" id="IPR002611">
    <property type="entry name" value="IstB_ATP-bd"/>
</dbReference>
<dbReference type="PANTHER" id="PTHR30050">
    <property type="entry name" value="CHROMOSOMAL REPLICATION INITIATOR PROTEIN DNAA"/>
    <property type="match status" value="1"/>
</dbReference>
<sequence>MPTATATRPTVVTGPSSDPMNEIGELTRRLKLPYLRKALAEVIPTAKAQRWDPAEIVRVLLAEEAAGRDATNLRTRRKRAGFPNGKTFDVWDEAKSSIGRATQQALRTLEWVQRRENLCICGPSGTGKSHFCEALGQLAVDRGMTVAWFTIEQLGGLVRRHRADDSMNRAIDRIIRADLIVVDDIGLLPISSEAAEGFYRVVDAAYERRSLAVSSNLHPSGFDELMPKTLATATVDRLLHHAHVVVTQGDSFRLSEATNGQGVKPLT</sequence>
<dbReference type="InterPro" id="IPR028350">
    <property type="entry name" value="DNAC/IstB-like"/>
</dbReference>
<keyword evidence="2" id="KW-0547">Nucleotide-binding</keyword>
<dbReference type="CDD" id="cd00009">
    <property type="entry name" value="AAA"/>
    <property type="match status" value="1"/>
</dbReference>
<dbReference type="Pfam" id="PF01695">
    <property type="entry name" value="IstB_IS21"/>
    <property type="match status" value="1"/>
</dbReference>
<proteinExistence type="inferred from homology"/>
<dbReference type="InterPro" id="IPR003593">
    <property type="entry name" value="AAA+_ATPase"/>
</dbReference>
<feature type="domain" description="AAA+ ATPase" evidence="4">
    <location>
        <begin position="114"/>
        <end position="245"/>
    </location>
</feature>
<dbReference type="Gene3D" id="3.40.50.300">
    <property type="entry name" value="P-loop containing nucleotide triphosphate hydrolases"/>
    <property type="match status" value="1"/>
</dbReference>
<dbReference type="SMART" id="SM00382">
    <property type="entry name" value="AAA"/>
    <property type="match status" value="1"/>
</dbReference>
<protein>
    <submittedName>
        <fullName evidence="5">ATP-binding protein</fullName>
    </submittedName>
</protein>
<evidence type="ECO:0000313" key="6">
    <source>
        <dbReference type="Proteomes" id="UP000295626"/>
    </source>
</evidence>
<dbReference type="InterPro" id="IPR047661">
    <property type="entry name" value="IstB"/>
</dbReference>
<keyword evidence="3 5" id="KW-0067">ATP-binding</keyword>
<dbReference type="PANTHER" id="PTHR30050:SF4">
    <property type="entry name" value="ATP-BINDING PROTEIN RV3427C IN INSERTION SEQUENCE-RELATED"/>
    <property type="match status" value="1"/>
</dbReference>
<evidence type="ECO:0000256" key="3">
    <source>
        <dbReference type="ARBA" id="ARBA00022840"/>
    </source>
</evidence>
<evidence type="ECO:0000256" key="1">
    <source>
        <dbReference type="ARBA" id="ARBA00008059"/>
    </source>
</evidence>
<name>A0ABY2DEC0_9ACTN</name>
<dbReference type="SUPFAM" id="SSF52540">
    <property type="entry name" value="P-loop containing nucleoside triphosphate hydrolases"/>
    <property type="match status" value="1"/>
</dbReference>
<dbReference type="Proteomes" id="UP000295626">
    <property type="component" value="Unassembled WGS sequence"/>
</dbReference>
<reference evidence="5 6" key="1">
    <citation type="submission" date="2019-02" db="EMBL/GenBank/DDBJ databases">
        <title>Draft genome sequences of novel Actinobacteria.</title>
        <authorList>
            <person name="Sahin N."/>
            <person name="Ay H."/>
            <person name="Saygin H."/>
        </authorList>
    </citation>
    <scope>NUCLEOTIDE SEQUENCE [LARGE SCALE GENOMIC DNA]</scope>
    <source>
        <strain evidence="5 6">JCM 30529</strain>
    </source>
</reference>
<evidence type="ECO:0000256" key="2">
    <source>
        <dbReference type="ARBA" id="ARBA00022741"/>
    </source>
</evidence>
<comment type="caution">
    <text evidence="5">The sequence shown here is derived from an EMBL/GenBank/DDBJ whole genome shotgun (WGS) entry which is preliminary data.</text>
</comment>
<accession>A0ABY2DEC0</accession>
<dbReference type="PIRSF" id="PIRSF003073">
    <property type="entry name" value="DNAC_TnpB_IstB"/>
    <property type="match status" value="1"/>
</dbReference>
<evidence type="ECO:0000259" key="4">
    <source>
        <dbReference type="SMART" id="SM00382"/>
    </source>
</evidence>
<organism evidence="5 6">
    <name type="scientific">Micromonospora fluostatini</name>
    <dbReference type="NCBI Taxonomy" id="1629071"/>
    <lineage>
        <taxon>Bacteria</taxon>
        <taxon>Bacillati</taxon>
        <taxon>Actinomycetota</taxon>
        <taxon>Actinomycetes</taxon>
        <taxon>Micromonosporales</taxon>
        <taxon>Micromonosporaceae</taxon>
        <taxon>Micromonospora</taxon>
    </lineage>
</organism>
<evidence type="ECO:0000313" key="5">
    <source>
        <dbReference type="EMBL" id="TDB89229.1"/>
    </source>
</evidence>
<dbReference type="EMBL" id="SMKE01000602">
    <property type="protein sequence ID" value="TDB89229.1"/>
    <property type="molecule type" value="Genomic_DNA"/>
</dbReference>
<comment type="similarity">
    <text evidence="1">Belongs to the IS21/IS1162 putative ATP-binding protein family.</text>
</comment>
<keyword evidence="6" id="KW-1185">Reference proteome</keyword>